<proteinExistence type="predicted"/>
<evidence type="ECO:0000256" key="1">
    <source>
        <dbReference type="SAM" id="MobiDB-lite"/>
    </source>
</evidence>
<keyword evidence="4" id="KW-1185">Reference proteome</keyword>
<evidence type="ECO:0000313" key="4">
    <source>
        <dbReference type="Proteomes" id="UP000091857"/>
    </source>
</evidence>
<feature type="transmembrane region" description="Helical" evidence="2">
    <location>
        <begin position="155"/>
        <end position="172"/>
    </location>
</feature>
<dbReference type="Proteomes" id="UP000091857">
    <property type="component" value="Chromosome 4"/>
</dbReference>
<keyword evidence="2" id="KW-1133">Transmembrane helix</keyword>
<dbReference type="Gramene" id="Manes.04G123600.1.v8.1">
    <property type="protein sequence ID" value="Manes.04G123600.1.v8.1.CDS"/>
    <property type="gene ID" value="Manes.04G123600.v8.1"/>
</dbReference>
<evidence type="ECO:0000313" key="3">
    <source>
        <dbReference type="EMBL" id="OAY52937.1"/>
    </source>
</evidence>
<keyword evidence="2" id="KW-0472">Membrane</keyword>
<dbReference type="AlphaFoldDB" id="A0A2C9W1X0"/>
<evidence type="ECO:0000256" key="2">
    <source>
        <dbReference type="SAM" id="Phobius"/>
    </source>
</evidence>
<organism evidence="3 4">
    <name type="scientific">Manihot esculenta</name>
    <name type="common">Cassava</name>
    <name type="synonym">Jatropha manihot</name>
    <dbReference type="NCBI Taxonomy" id="3983"/>
    <lineage>
        <taxon>Eukaryota</taxon>
        <taxon>Viridiplantae</taxon>
        <taxon>Streptophyta</taxon>
        <taxon>Embryophyta</taxon>
        <taxon>Tracheophyta</taxon>
        <taxon>Spermatophyta</taxon>
        <taxon>Magnoliopsida</taxon>
        <taxon>eudicotyledons</taxon>
        <taxon>Gunneridae</taxon>
        <taxon>Pentapetalae</taxon>
        <taxon>rosids</taxon>
        <taxon>fabids</taxon>
        <taxon>Malpighiales</taxon>
        <taxon>Euphorbiaceae</taxon>
        <taxon>Crotonoideae</taxon>
        <taxon>Manihoteae</taxon>
        <taxon>Manihot</taxon>
    </lineage>
</organism>
<reference evidence="4" key="1">
    <citation type="journal article" date="2016" name="Nat. Biotechnol.">
        <title>Sequencing wild and cultivated cassava and related species reveals extensive interspecific hybridization and genetic diversity.</title>
        <authorList>
            <person name="Bredeson J.V."/>
            <person name="Lyons J.B."/>
            <person name="Prochnik S.E."/>
            <person name="Wu G.A."/>
            <person name="Ha C.M."/>
            <person name="Edsinger-Gonzales E."/>
            <person name="Grimwood J."/>
            <person name="Schmutz J."/>
            <person name="Rabbi I.Y."/>
            <person name="Egesi C."/>
            <person name="Nauluvula P."/>
            <person name="Lebot V."/>
            <person name="Ndunguru J."/>
            <person name="Mkamilo G."/>
            <person name="Bart R.S."/>
            <person name="Setter T.L."/>
            <person name="Gleadow R.M."/>
            <person name="Kulakow P."/>
            <person name="Ferguson M.E."/>
            <person name="Rounsley S."/>
            <person name="Rokhsar D.S."/>
        </authorList>
    </citation>
    <scope>NUCLEOTIDE SEQUENCE [LARGE SCALE GENOMIC DNA]</scope>
    <source>
        <strain evidence="4">cv. AM560-2</strain>
    </source>
</reference>
<feature type="transmembrane region" description="Helical" evidence="2">
    <location>
        <begin position="248"/>
        <end position="269"/>
    </location>
</feature>
<dbReference type="STRING" id="3983.A0A2C9W1X0"/>
<dbReference type="PANTHER" id="PTHR35469">
    <property type="entry name" value="TRANSMEMBRANE PROTEIN"/>
    <property type="match status" value="1"/>
</dbReference>
<feature type="compositionally biased region" description="Polar residues" evidence="1">
    <location>
        <begin position="26"/>
        <end position="43"/>
    </location>
</feature>
<accession>A0A2C9W1X0</accession>
<dbReference type="OrthoDB" id="1645757at2759"/>
<feature type="region of interest" description="Disordered" evidence="1">
    <location>
        <begin position="1"/>
        <end position="57"/>
    </location>
</feature>
<dbReference type="OMA" id="HQGGFKY"/>
<gene>
    <name evidence="3" type="ORF">MANES_04G123600v8</name>
</gene>
<sequence length="270" mass="29959">MDSNVRQERRRKIVERGGDRLALITGQVQTLSRSPSSPSPATQRQRHAHTGSSPSIVFATVDNAQINAGPEEKDDDSDSMFTKVSTMNKYPGARNFHKGNEAKPRSVKFLTNPDPLTKLQEQDSEITSSVQKASTHSNFFSSKQINTCIIASERTRVTCSLIIASLVIISYIDYQLFGFDIVSSESFIARPFYIILLTDVTIVLSQLFLENARDCDEVEKEINAAQEDEDNLAGAVNLLERGLVLYQAIRGFFIDCSIYVVVVICGLSLV</sequence>
<comment type="caution">
    <text evidence="3">The sequence shown here is derived from an EMBL/GenBank/DDBJ whole genome shotgun (WGS) entry which is preliminary data.</text>
</comment>
<name>A0A2C9W1X0_MANES</name>
<dbReference type="EMBL" id="CM004390">
    <property type="protein sequence ID" value="OAY52937.1"/>
    <property type="molecule type" value="Genomic_DNA"/>
</dbReference>
<keyword evidence="2" id="KW-0812">Transmembrane</keyword>
<dbReference type="PANTHER" id="PTHR35469:SF5">
    <property type="entry name" value="TRANSMEMBRANE PROTEIN"/>
    <property type="match status" value="1"/>
</dbReference>
<protein>
    <submittedName>
        <fullName evidence="3">Uncharacterized protein</fullName>
    </submittedName>
</protein>